<evidence type="ECO:0000259" key="2">
    <source>
        <dbReference type="PROSITE" id="PS51724"/>
    </source>
</evidence>
<dbReference type="EMBL" id="RJVI01000001">
    <property type="protein sequence ID" value="ROR34313.1"/>
    <property type="molecule type" value="Genomic_DNA"/>
</dbReference>
<keyword evidence="1" id="KW-1133">Transmembrane helix</keyword>
<keyword evidence="1" id="KW-0472">Membrane</keyword>
<feature type="transmembrane region" description="Helical" evidence="1">
    <location>
        <begin position="21"/>
        <end position="45"/>
    </location>
</feature>
<keyword evidence="1" id="KW-0812">Transmembrane</keyword>
<name>A0A3N1Y680_9GAMM</name>
<comment type="caution">
    <text evidence="3">The sequence shown here is derived from an EMBL/GenBank/DDBJ whole genome shotgun (WGS) entry which is preliminary data.</text>
</comment>
<dbReference type="InterPro" id="IPR007730">
    <property type="entry name" value="SPOR-like_dom"/>
</dbReference>
<protein>
    <submittedName>
        <fullName evidence="3">Sporulation related protein</fullName>
    </submittedName>
</protein>
<keyword evidence="4" id="KW-1185">Reference proteome</keyword>
<feature type="domain" description="SPOR" evidence="2">
    <location>
        <begin position="95"/>
        <end position="176"/>
    </location>
</feature>
<evidence type="ECO:0000313" key="4">
    <source>
        <dbReference type="Proteomes" id="UP000276634"/>
    </source>
</evidence>
<dbReference type="RefSeq" id="WP_123399376.1">
    <property type="nucleotide sequence ID" value="NZ_RJVI01000001.1"/>
</dbReference>
<dbReference type="Gene3D" id="3.30.70.1070">
    <property type="entry name" value="Sporulation related repeat"/>
    <property type="match status" value="1"/>
</dbReference>
<dbReference type="PROSITE" id="PS51724">
    <property type="entry name" value="SPOR"/>
    <property type="match status" value="1"/>
</dbReference>
<evidence type="ECO:0000256" key="1">
    <source>
        <dbReference type="SAM" id="Phobius"/>
    </source>
</evidence>
<organism evidence="3 4">
    <name type="scientific">Inmirania thermothiophila</name>
    <dbReference type="NCBI Taxonomy" id="1750597"/>
    <lineage>
        <taxon>Bacteria</taxon>
        <taxon>Pseudomonadati</taxon>
        <taxon>Pseudomonadota</taxon>
        <taxon>Gammaproteobacteria</taxon>
        <taxon>Chromatiales</taxon>
        <taxon>Ectothiorhodospiraceae</taxon>
        <taxon>Inmirania</taxon>
    </lineage>
</organism>
<dbReference type="OrthoDB" id="8558195at2"/>
<dbReference type="Proteomes" id="UP000276634">
    <property type="component" value="Unassembled WGS sequence"/>
</dbReference>
<dbReference type="PANTHER" id="PTHR38687">
    <property type="entry name" value="CELL DIVISION PROTEIN DEDD-RELATED"/>
    <property type="match status" value="1"/>
</dbReference>
<evidence type="ECO:0000313" key="3">
    <source>
        <dbReference type="EMBL" id="ROR34313.1"/>
    </source>
</evidence>
<dbReference type="InterPro" id="IPR036680">
    <property type="entry name" value="SPOR-like_sf"/>
</dbReference>
<dbReference type="Pfam" id="PF05036">
    <property type="entry name" value="SPOR"/>
    <property type="match status" value="1"/>
</dbReference>
<dbReference type="AlphaFoldDB" id="A0A3N1Y680"/>
<accession>A0A3N1Y680</accession>
<proteinExistence type="predicted"/>
<gene>
    <name evidence="3" type="ORF">EDC57_0209</name>
</gene>
<dbReference type="GO" id="GO:0042834">
    <property type="term" value="F:peptidoglycan binding"/>
    <property type="evidence" value="ECO:0007669"/>
    <property type="project" value="InterPro"/>
</dbReference>
<dbReference type="SUPFAM" id="SSF110997">
    <property type="entry name" value="Sporulation related repeat"/>
    <property type="match status" value="1"/>
</dbReference>
<dbReference type="InterPro" id="IPR052521">
    <property type="entry name" value="Cell_div_SPOR-domain"/>
</dbReference>
<reference evidence="3 4" key="1">
    <citation type="submission" date="2018-11" db="EMBL/GenBank/DDBJ databases">
        <title>Genomic Encyclopedia of Type Strains, Phase IV (KMG-IV): sequencing the most valuable type-strain genomes for metagenomic binning, comparative biology and taxonomic classification.</title>
        <authorList>
            <person name="Goeker M."/>
        </authorList>
    </citation>
    <scope>NUCLEOTIDE SEQUENCE [LARGE SCALE GENOMIC DNA]</scope>
    <source>
        <strain evidence="3 4">DSM 100275</strain>
    </source>
</reference>
<sequence>MSGGGARKPARSQARPRRPAGSYAGWAWLAAGLAIGLFVAFLVYLHEHRAPVPVAAAPEAPATPAPRFDFYTILPEQEVVVPEEGRATPREERPEAAPARYLLQVGSFRTWAQADALRARLALLGVEASIERVRLADGEVWHRVRVGPFDSLRELSRIQDRLRRADIQSIRVRIRG</sequence>